<evidence type="ECO:0000256" key="3">
    <source>
        <dbReference type="ARBA" id="ARBA00023014"/>
    </source>
</evidence>
<dbReference type="Gene3D" id="3.40.50.11890">
    <property type="match status" value="1"/>
</dbReference>
<evidence type="ECO:0000256" key="1">
    <source>
        <dbReference type="ARBA" id="ARBA00001966"/>
    </source>
</evidence>
<sequence length="425" mass="49214">MDLVKTYGDIIKSAAKKHPRRAFHLINTGLKLETFRTKHLADKRMPLAYQHLNTMGMELSLRALSDPAHCAWTNLFTPVELFQCFDYNCLSIEFLASYMAGFKIEDFFIDKSAELGIANTLCSYHRSFLGAITSEVFKPAGFATTTSMVCDGNIATFRYLCERYDIEHFFLDVPTKYSPRAVLYLNEQLRELISILERKSGKKFDIDRLREILERENQSFALYDSFLLKQIGKYYPTTVTLSMFMLLATHLCIGSDKVLSFFQELNEQIEKAPDCDGIRIMWGHLFPFHDETMRSMFNYSDRYLLQTTEMHFSSQHPLDVSDPLTALSKKMICNVYNQPFDAKIKMIENLMMRYQSEALIHFCHWGCRQSCGGVQLLKKRMQELDIPMLIIDGDALDRRSASSGQIRTRLEAFYEIVESNRRSGL</sequence>
<evidence type="ECO:0000313" key="5">
    <source>
        <dbReference type="Proteomes" id="UP000199228"/>
    </source>
</evidence>
<comment type="similarity">
    <text evidence="2">Belongs to the FldB/FldC dehydratase alpha/beta subunit family.</text>
</comment>
<dbReference type="STRING" id="1732.SAMN02910417_02169"/>
<dbReference type="EMBL" id="FMXR01000016">
    <property type="protein sequence ID" value="SDB29025.1"/>
    <property type="molecule type" value="Genomic_DNA"/>
</dbReference>
<dbReference type="Pfam" id="PF06050">
    <property type="entry name" value="HGD-D"/>
    <property type="match status" value="1"/>
</dbReference>
<organism evidence="4 5">
    <name type="scientific">Eubacterium oxidoreducens</name>
    <dbReference type="NCBI Taxonomy" id="1732"/>
    <lineage>
        <taxon>Bacteria</taxon>
        <taxon>Bacillati</taxon>
        <taxon>Bacillota</taxon>
        <taxon>Clostridia</taxon>
        <taxon>Eubacteriales</taxon>
        <taxon>Eubacteriaceae</taxon>
        <taxon>Eubacterium</taxon>
    </lineage>
</organism>
<dbReference type="AlphaFoldDB" id="A0A1G6C837"/>
<dbReference type="Proteomes" id="UP000199228">
    <property type="component" value="Unassembled WGS sequence"/>
</dbReference>
<reference evidence="4 5" key="1">
    <citation type="submission" date="2016-10" db="EMBL/GenBank/DDBJ databases">
        <authorList>
            <person name="de Groot N.N."/>
        </authorList>
    </citation>
    <scope>NUCLEOTIDE SEQUENCE [LARGE SCALE GENOMIC DNA]</scope>
    <source>
        <strain evidence="4 5">DSM 3217</strain>
    </source>
</reference>
<dbReference type="GO" id="GO:0016836">
    <property type="term" value="F:hydro-lyase activity"/>
    <property type="evidence" value="ECO:0007669"/>
    <property type="project" value="UniProtKB-ARBA"/>
</dbReference>
<keyword evidence="5" id="KW-1185">Reference proteome</keyword>
<keyword evidence="3" id="KW-0408">Iron</keyword>
<keyword evidence="3" id="KW-0479">Metal-binding</keyword>
<dbReference type="Gene3D" id="3.40.50.11900">
    <property type="match status" value="1"/>
</dbReference>
<proteinExistence type="inferred from homology"/>
<dbReference type="InterPro" id="IPR010327">
    <property type="entry name" value="FldB/FldC_alpha/beta"/>
</dbReference>
<dbReference type="OrthoDB" id="9810278at2"/>
<evidence type="ECO:0000313" key="4">
    <source>
        <dbReference type="EMBL" id="SDB29025.1"/>
    </source>
</evidence>
<dbReference type="GO" id="GO:0051536">
    <property type="term" value="F:iron-sulfur cluster binding"/>
    <property type="evidence" value="ECO:0007669"/>
    <property type="project" value="UniProtKB-KW"/>
</dbReference>
<accession>A0A1G6C837</accession>
<dbReference type="PANTHER" id="PTHR30548:SF2">
    <property type="entry name" value="2-HYDROXYACYL-COA DEHYDRATASE,D-COMPONENT"/>
    <property type="match status" value="1"/>
</dbReference>
<keyword evidence="3" id="KW-0411">Iron-sulfur</keyword>
<dbReference type="RefSeq" id="WP_143010258.1">
    <property type="nucleotide sequence ID" value="NZ_FMXR01000016.1"/>
</dbReference>
<evidence type="ECO:0000256" key="2">
    <source>
        <dbReference type="ARBA" id="ARBA00005806"/>
    </source>
</evidence>
<dbReference type="PANTHER" id="PTHR30548">
    <property type="entry name" value="2-HYDROXYGLUTARYL-COA DEHYDRATASE, D-COMPONENT-RELATED"/>
    <property type="match status" value="1"/>
</dbReference>
<name>A0A1G6C837_EUBOX</name>
<gene>
    <name evidence="4" type="ORF">SAMN02910417_02169</name>
</gene>
<comment type="cofactor">
    <cofactor evidence="1">
        <name>[4Fe-4S] cluster</name>
        <dbReference type="ChEBI" id="CHEBI:49883"/>
    </cofactor>
</comment>
<protein>
    <submittedName>
        <fullName evidence="4">Benzoyl-CoA reductase/2-hydroxyglutaryl-CoA dehydratase subunit, BcrC/BadD/HgdB</fullName>
    </submittedName>
</protein>